<proteinExistence type="predicted"/>
<protein>
    <recommendedName>
        <fullName evidence="4">DUF3575 domain-containing protein</fullName>
    </recommendedName>
</protein>
<gene>
    <name evidence="2" type="ORF">EKL98_09140</name>
</gene>
<dbReference type="EMBL" id="RYDJ01000009">
    <property type="protein sequence ID" value="RTZ04343.1"/>
    <property type="molecule type" value="Genomic_DNA"/>
</dbReference>
<feature type="chain" id="PRO_5019554671" description="DUF3575 domain-containing protein" evidence="1">
    <location>
        <begin position="20"/>
        <end position="182"/>
    </location>
</feature>
<dbReference type="Proteomes" id="UP000280825">
    <property type="component" value="Unassembled WGS sequence"/>
</dbReference>
<organism evidence="2 3">
    <name type="scientific">Flavobacterium bomense</name>
    <dbReference type="NCBI Taxonomy" id="2497483"/>
    <lineage>
        <taxon>Bacteria</taxon>
        <taxon>Pseudomonadati</taxon>
        <taxon>Bacteroidota</taxon>
        <taxon>Flavobacteriia</taxon>
        <taxon>Flavobacteriales</taxon>
        <taxon>Flavobacteriaceae</taxon>
        <taxon>Flavobacterium</taxon>
    </lineage>
</organism>
<keyword evidence="1" id="KW-0732">Signal</keyword>
<keyword evidence="3" id="KW-1185">Reference proteome</keyword>
<feature type="signal peptide" evidence="1">
    <location>
        <begin position="1"/>
        <end position="19"/>
    </location>
</feature>
<evidence type="ECO:0008006" key="4">
    <source>
        <dbReference type="Google" id="ProtNLM"/>
    </source>
</evidence>
<reference evidence="2 3" key="1">
    <citation type="submission" date="2018-12" db="EMBL/GenBank/DDBJ databases">
        <title>Flavobacterium sp. nov., isolated from glacier ice.</title>
        <authorList>
            <person name="Liu Q."/>
            <person name="Xin Y.-H."/>
        </authorList>
    </citation>
    <scope>NUCLEOTIDE SEQUENCE [LARGE SCALE GENOMIC DNA]</scope>
    <source>
        <strain evidence="2 3">RB1N8</strain>
    </source>
</reference>
<dbReference type="RefSeq" id="WP_126562113.1">
    <property type="nucleotide sequence ID" value="NZ_RYDJ01000009.1"/>
</dbReference>
<sequence length="182" mass="20985">MRKIIYLFMLLLFCDVASAQNEGLEKSIYNVQAGFFGLWINHESRLSNQLVLRSEIGFDGGVRGGDFVGKTIYALTPKLGLEPRWYYNIVKREATGKIIKNNSANFLTLGINYYPDWFVISNRDNVNVSNQMTLIPKWGIRRSISESNFNYELGIGLGKRYYFEAQEWETAADLHLRIGYTF</sequence>
<dbReference type="AlphaFoldDB" id="A0A432CLW3"/>
<evidence type="ECO:0000256" key="1">
    <source>
        <dbReference type="SAM" id="SignalP"/>
    </source>
</evidence>
<evidence type="ECO:0000313" key="2">
    <source>
        <dbReference type="EMBL" id="RTZ04343.1"/>
    </source>
</evidence>
<name>A0A432CLW3_9FLAO</name>
<accession>A0A432CLW3</accession>
<comment type="caution">
    <text evidence="2">The sequence shown here is derived from an EMBL/GenBank/DDBJ whole genome shotgun (WGS) entry which is preliminary data.</text>
</comment>
<evidence type="ECO:0000313" key="3">
    <source>
        <dbReference type="Proteomes" id="UP000280825"/>
    </source>
</evidence>